<dbReference type="SMART" id="SM00324">
    <property type="entry name" value="RhoGAP"/>
    <property type="match status" value="1"/>
</dbReference>
<dbReference type="WBParaSite" id="SRDH1_81800.2">
    <property type="protein sequence ID" value="SRDH1_81800.2"/>
    <property type="gene ID" value="SRDH1_81800"/>
</dbReference>
<protein>
    <submittedName>
        <fullName evidence="4 5">Rho-GAP domain-containing protein</fullName>
    </submittedName>
</protein>
<feature type="compositionally biased region" description="Acidic residues" evidence="1">
    <location>
        <begin position="940"/>
        <end position="954"/>
    </location>
</feature>
<feature type="region of interest" description="Disordered" evidence="1">
    <location>
        <begin position="940"/>
        <end position="959"/>
    </location>
</feature>
<dbReference type="Gene3D" id="1.10.555.10">
    <property type="entry name" value="Rho GTPase activation protein"/>
    <property type="match status" value="1"/>
</dbReference>
<accession>A0AA85GBN0</accession>
<reference evidence="4 5" key="2">
    <citation type="submission" date="2023-11" db="UniProtKB">
        <authorList>
            <consortium name="WormBaseParasite"/>
        </authorList>
    </citation>
    <scope>IDENTIFICATION</scope>
</reference>
<evidence type="ECO:0000313" key="3">
    <source>
        <dbReference type="Proteomes" id="UP000050792"/>
    </source>
</evidence>
<dbReference type="InterPro" id="IPR000198">
    <property type="entry name" value="RhoGAP_dom"/>
</dbReference>
<dbReference type="PROSITE" id="PS50238">
    <property type="entry name" value="RHOGAP"/>
    <property type="match status" value="1"/>
</dbReference>
<evidence type="ECO:0000313" key="4">
    <source>
        <dbReference type="WBParaSite" id="SRDH1_81800.1"/>
    </source>
</evidence>
<organism evidence="3 5">
    <name type="scientific">Schistosoma rodhaini</name>
    <dbReference type="NCBI Taxonomy" id="6188"/>
    <lineage>
        <taxon>Eukaryota</taxon>
        <taxon>Metazoa</taxon>
        <taxon>Spiralia</taxon>
        <taxon>Lophotrochozoa</taxon>
        <taxon>Platyhelminthes</taxon>
        <taxon>Trematoda</taxon>
        <taxon>Digenea</taxon>
        <taxon>Strigeidida</taxon>
        <taxon>Schistosomatoidea</taxon>
        <taxon>Schistosomatidae</taxon>
        <taxon>Schistosoma</taxon>
    </lineage>
</organism>
<proteinExistence type="predicted"/>
<dbReference type="Pfam" id="PF00620">
    <property type="entry name" value="RhoGAP"/>
    <property type="match status" value="1"/>
</dbReference>
<dbReference type="AlphaFoldDB" id="A0AA85GBN0"/>
<dbReference type="SUPFAM" id="SSF48350">
    <property type="entry name" value="GTPase activation domain, GAP"/>
    <property type="match status" value="1"/>
</dbReference>
<dbReference type="GO" id="GO:0007165">
    <property type="term" value="P:signal transduction"/>
    <property type="evidence" value="ECO:0007669"/>
    <property type="project" value="InterPro"/>
</dbReference>
<feature type="domain" description="Rho-GAP" evidence="2">
    <location>
        <begin position="232"/>
        <end position="427"/>
    </location>
</feature>
<name>A0AA85GBN0_9TREM</name>
<keyword evidence="3" id="KW-1185">Reference proteome</keyword>
<evidence type="ECO:0000259" key="2">
    <source>
        <dbReference type="PROSITE" id="PS50238"/>
    </source>
</evidence>
<evidence type="ECO:0000313" key="5">
    <source>
        <dbReference type="WBParaSite" id="SRDH1_81800.2"/>
    </source>
</evidence>
<sequence>MSLFRRFFTCISTDNYPYSYTTNLVQDNTKKIPINKNCIICHESVVTCLNNQSIQKQDYLSSSTTPNYQQLTTEESRNIQTTQPEAMSVCISCTDVLDNNKNLLSDNKMFDVTTSSYRYSLTHPCTTSIVTTNPTTTTLPTSTVTCVSMNDTNDINSTEKSISLQCSKFITRWIAHCPFQWSIKSSNNKKTTINNNDWQTTTIIPNKPTTPVSTQALQQDLSSSIDKTIQNTNNEENVNEFIEECVIPIPVFNLFLYLAQEGVYAKDLFRRPGNIAQIKHILQSFASDQVIDWKDYNIHTVATVAKRVLFNIPNGLIGLKSEKQLLRTALLTQQPLNDNNQLKTIRKTSTIHLQDSSNLEITNNNVKISTKSTENLHLDIDKPLNTSSFISVLDETNLSSNDKNEQHTNKECTEQLDDLLRRAIVITNINTTQQSNTVNLLFSYGSIKQIYQLTPVDVERIQVFQNILKDLTVAHRQLTIMIFGILHQLVFNMAYNTANQNHELEKDNDELPNIPLLKLAEGVVKSVAGSMFHSCTSSILLINQTTQVLQSLVICFPVMDKQFTQFYWDILNNRYKLRKSKLTHFSGVKIIKPGGTIRSESCSFMLYSKSTYSTRIINAAGRLFCLKNSNSTNVTGNNNINEVQTAPTSVISSAKHFCFPSKDSTRQLEKSKQYLSIHREASIESSFYQNINETNNQIKQTEIIVDQPVDEPLVTFTDAPEDKQAKMKDVKFSLYSKVDVHDELNKLLTNEFNTNLHSNNNNNIKLRRNHSRYHSLRRRQMENLTKRAEWFLKPTILPKLTLTLDQFKDITQTNSLYDNHPNLQTTMSTISLLNIHNDNNNNKMPTNSNLLNNPSIIQMMKPRILFTSSTNDLIQSNYTNQLDTVCLSTCNTSLLHNRKLKQSNLCSSLLLPPNYGHSYSSLLNDNGSSNSYVIPSNLLTEEEGDEDDEDEEEGNSNSMNPMIYYRMTKHSLPYDYNDINRHLKFNCPDRLQSTSYDNFHTFSYPPIIINENNCDITPTSVSICSTNHTNTTTLSLSVKNDLFNTKLTSSTTSGLGLISKSDVRYSDWSIDQPIRSELLSRRNSATLQSSKILPS</sequence>
<dbReference type="Proteomes" id="UP000050792">
    <property type="component" value="Unassembled WGS sequence"/>
</dbReference>
<dbReference type="InterPro" id="IPR008936">
    <property type="entry name" value="Rho_GTPase_activation_prot"/>
</dbReference>
<reference evidence="3" key="1">
    <citation type="submission" date="2022-06" db="EMBL/GenBank/DDBJ databases">
        <authorList>
            <person name="Berger JAMES D."/>
            <person name="Berger JAMES D."/>
        </authorList>
    </citation>
    <scope>NUCLEOTIDE SEQUENCE [LARGE SCALE GENOMIC DNA]</scope>
</reference>
<dbReference type="WBParaSite" id="SRDH1_81800.1">
    <property type="protein sequence ID" value="SRDH1_81800.1"/>
    <property type="gene ID" value="SRDH1_81800"/>
</dbReference>
<evidence type="ECO:0000256" key="1">
    <source>
        <dbReference type="SAM" id="MobiDB-lite"/>
    </source>
</evidence>